<reference evidence="5 6" key="1">
    <citation type="journal article" date="2016" name="Genome Announc.">
        <title>First Complete Genome Sequence of a Subdivision 6 Acidobacterium Strain.</title>
        <authorList>
            <person name="Huang S."/>
            <person name="Vieira S."/>
            <person name="Bunk B."/>
            <person name="Riedel T."/>
            <person name="Sproer C."/>
            <person name="Overmann J."/>
        </authorList>
    </citation>
    <scope>NUCLEOTIDE SEQUENCE [LARGE SCALE GENOMIC DNA]</scope>
    <source>
        <strain evidence="6">DSM 100886 HEG_-6_39</strain>
    </source>
</reference>
<sequence>MGHELEQYRQVVRDEWTSADTVAAWARWHPKIAAQQVNMREALIQHARLEPGMRVLDLACGTGDPALEIARMIGPHGRVTATDLSPQMLENAERTRLRRESPTWTSSQWMPRICSSVGRALIV</sequence>
<dbReference type="InterPro" id="IPR041698">
    <property type="entry name" value="Methyltransf_25"/>
</dbReference>
<dbReference type="EC" id="2.1.1.163" evidence="5"/>
<evidence type="ECO:0000313" key="5">
    <source>
        <dbReference type="EMBL" id="AMY08877.1"/>
    </source>
</evidence>
<evidence type="ECO:0000313" key="6">
    <source>
        <dbReference type="Proteomes" id="UP000076079"/>
    </source>
</evidence>
<evidence type="ECO:0000256" key="2">
    <source>
        <dbReference type="ARBA" id="ARBA00022679"/>
    </source>
</evidence>
<keyword evidence="3" id="KW-0949">S-adenosyl-L-methionine</keyword>
<dbReference type="GO" id="GO:0032259">
    <property type="term" value="P:methylation"/>
    <property type="evidence" value="ECO:0007669"/>
    <property type="project" value="UniProtKB-KW"/>
</dbReference>
<dbReference type="CDD" id="cd02440">
    <property type="entry name" value="AdoMet_MTases"/>
    <property type="match status" value="1"/>
</dbReference>
<evidence type="ECO:0000256" key="3">
    <source>
        <dbReference type="ARBA" id="ARBA00022691"/>
    </source>
</evidence>
<dbReference type="Pfam" id="PF13649">
    <property type="entry name" value="Methyltransf_25"/>
    <property type="match status" value="1"/>
</dbReference>
<dbReference type="KEGG" id="abac:LuPra_02083"/>
<dbReference type="PANTHER" id="PTHR43464:SF19">
    <property type="entry name" value="UBIQUINONE BIOSYNTHESIS O-METHYLTRANSFERASE, MITOCHONDRIAL"/>
    <property type="match status" value="1"/>
</dbReference>
<gene>
    <name evidence="5" type="primary">ubiE_4</name>
    <name evidence="5" type="ORF">LuPra_02083</name>
</gene>
<proteinExistence type="predicted"/>
<accession>A0A143PJZ6</accession>
<dbReference type="AlphaFoldDB" id="A0A143PJZ6"/>
<keyword evidence="2 5" id="KW-0808">Transferase</keyword>
<dbReference type="InterPro" id="IPR029063">
    <property type="entry name" value="SAM-dependent_MTases_sf"/>
</dbReference>
<dbReference type="GO" id="GO:0043770">
    <property type="term" value="F:demethylmenaquinone methyltransferase activity"/>
    <property type="evidence" value="ECO:0007669"/>
    <property type="project" value="UniProtKB-EC"/>
</dbReference>
<dbReference type="SUPFAM" id="SSF53335">
    <property type="entry name" value="S-adenosyl-L-methionine-dependent methyltransferases"/>
    <property type="match status" value="1"/>
</dbReference>
<dbReference type="PANTHER" id="PTHR43464">
    <property type="entry name" value="METHYLTRANSFERASE"/>
    <property type="match status" value="1"/>
</dbReference>
<reference evidence="6" key="2">
    <citation type="submission" date="2016-04" db="EMBL/GenBank/DDBJ databases">
        <title>First Complete Genome Sequence of a Subdivision 6 Acidobacterium.</title>
        <authorList>
            <person name="Huang S."/>
            <person name="Vieira S."/>
            <person name="Bunk B."/>
            <person name="Riedel T."/>
            <person name="Sproeer C."/>
            <person name="Overmann J."/>
        </authorList>
    </citation>
    <scope>NUCLEOTIDE SEQUENCE [LARGE SCALE GENOMIC DNA]</scope>
    <source>
        <strain evidence="6">DSM 100886 HEG_-6_39</strain>
    </source>
</reference>
<keyword evidence="6" id="KW-1185">Reference proteome</keyword>
<evidence type="ECO:0000256" key="1">
    <source>
        <dbReference type="ARBA" id="ARBA00022603"/>
    </source>
</evidence>
<keyword evidence="1 5" id="KW-0489">Methyltransferase</keyword>
<dbReference type="Gene3D" id="3.40.50.150">
    <property type="entry name" value="Vaccinia Virus protein VP39"/>
    <property type="match status" value="1"/>
</dbReference>
<protein>
    <submittedName>
        <fullName evidence="5">Demethylmenaquinone methyltransferase</fullName>
        <ecNumber evidence="5">2.1.1.163</ecNumber>
    </submittedName>
</protein>
<dbReference type="OrthoDB" id="114146at2"/>
<organism evidence="5 6">
    <name type="scientific">Luteitalea pratensis</name>
    <dbReference type="NCBI Taxonomy" id="1855912"/>
    <lineage>
        <taxon>Bacteria</taxon>
        <taxon>Pseudomonadati</taxon>
        <taxon>Acidobacteriota</taxon>
        <taxon>Vicinamibacteria</taxon>
        <taxon>Vicinamibacterales</taxon>
        <taxon>Vicinamibacteraceae</taxon>
        <taxon>Luteitalea</taxon>
    </lineage>
</organism>
<dbReference type="Proteomes" id="UP000076079">
    <property type="component" value="Chromosome"/>
</dbReference>
<evidence type="ECO:0000259" key="4">
    <source>
        <dbReference type="Pfam" id="PF13649"/>
    </source>
</evidence>
<feature type="domain" description="Methyltransferase" evidence="4">
    <location>
        <begin position="55"/>
        <end position="96"/>
    </location>
</feature>
<name>A0A143PJZ6_LUTPR</name>
<dbReference type="EMBL" id="CP015136">
    <property type="protein sequence ID" value="AMY08877.1"/>
    <property type="molecule type" value="Genomic_DNA"/>
</dbReference>
<dbReference type="STRING" id="1855912.LuPra_02083"/>